<organism evidence="9 10">
    <name type="scientific">Lacticaseibacillus pantheris DSM 15945 = JCM 12539 = NBRC 106106</name>
    <dbReference type="NCBI Taxonomy" id="1423783"/>
    <lineage>
        <taxon>Bacteria</taxon>
        <taxon>Bacillati</taxon>
        <taxon>Bacillota</taxon>
        <taxon>Bacilli</taxon>
        <taxon>Lactobacillales</taxon>
        <taxon>Lactobacillaceae</taxon>
        <taxon>Lacticaseibacillus</taxon>
    </lineage>
</organism>
<dbReference type="STRING" id="1423783.FC50_GL000869"/>
<feature type="domain" description="Exonuclease" evidence="8">
    <location>
        <begin position="2"/>
        <end position="167"/>
    </location>
</feature>
<evidence type="ECO:0000256" key="1">
    <source>
        <dbReference type="ARBA" id="ARBA00022679"/>
    </source>
</evidence>
<dbReference type="InterPro" id="IPR006054">
    <property type="entry name" value="DnaQ"/>
</dbReference>
<dbReference type="PANTHER" id="PTHR30231:SF42">
    <property type="entry name" value="EXONUCLEASE"/>
    <property type="match status" value="1"/>
</dbReference>
<dbReference type="SUPFAM" id="SSF53098">
    <property type="entry name" value="Ribonuclease H-like"/>
    <property type="match status" value="1"/>
</dbReference>
<gene>
    <name evidence="9" type="ORF">FC50_GL000869</name>
</gene>
<dbReference type="GO" id="GO:0008408">
    <property type="term" value="F:3'-5' exonuclease activity"/>
    <property type="evidence" value="ECO:0007669"/>
    <property type="project" value="TreeGrafter"/>
</dbReference>
<keyword evidence="2" id="KW-0548">Nucleotidyltransferase</keyword>
<dbReference type="PATRIC" id="fig|1423783.4.peg.897"/>
<name>A0A0R1U067_9LACO</name>
<dbReference type="NCBIfam" id="TIGR00573">
    <property type="entry name" value="dnaq"/>
    <property type="match status" value="1"/>
</dbReference>
<keyword evidence="3" id="KW-0235">DNA replication</keyword>
<keyword evidence="5" id="KW-0378">Hydrolase</keyword>
<keyword evidence="4" id="KW-0540">Nuclease</keyword>
<evidence type="ECO:0000256" key="2">
    <source>
        <dbReference type="ARBA" id="ARBA00022695"/>
    </source>
</evidence>
<dbReference type="AlphaFoldDB" id="A0A0R1U067"/>
<dbReference type="EMBL" id="AZFJ01000045">
    <property type="protein sequence ID" value="KRL86350.1"/>
    <property type="molecule type" value="Genomic_DNA"/>
</dbReference>
<dbReference type="OrthoDB" id="9803913at2"/>
<evidence type="ECO:0000259" key="8">
    <source>
        <dbReference type="SMART" id="SM00479"/>
    </source>
</evidence>
<evidence type="ECO:0000313" key="9">
    <source>
        <dbReference type="EMBL" id="KRL86350.1"/>
    </source>
</evidence>
<dbReference type="CDD" id="cd06130">
    <property type="entry name" value="DNA_pol_III_epsilon_like"/>
    <property type="match status" value="1"/>
</dbReference>
<dbReference type="InterPro" id="IPR013520">
    <property type="entry name" value="Ribonucl_H"/>
</dbReference>
<keyword evidence="5" id="KW-0269">Exonuclease</keyword>
<dbReference type="InterPro" id="IPR012337">
    <property type="entry name" value="RNaseH-like_sf"/>
</dbReference>
<dbReference type="InterPro" id="IPR036397">
    <property type="entry name" value="RNaseH_sf"/>
</dbReference>
<dbReference type="SMART" id="SM00479">
    <property type="entry name" value="EXOIII"/>
    <property type="match status" value="1"/>
</dbReference>
<sequence length="177" mass="19759">MNFIAMDYETATGKRASACSVAIVVVRNDRVVDSFYNLINPETDFSPFNIRIHHITPAMVADAPTFPELWPHIAQFFTRTQLVAAHNAQFDVSVLRKSLERYGIPTPKYQYIDTVATSRSFLPTLANHKLDTVSDALGITLNNHHNALADSYACARILMTEKVQFGSQALANFIKLA</sequence>
<dbReference type="RefSeq" id="WP_054650317.1">
    <property type="nucleotide sequence ID" value="NZ_AZFJ01000045.1"/>
</dbReference>
<dbReference type="FunFam" id="3.30.420.10:FF:000045">
    <property type="entry name" value="3'-5' exonuclease DinG"/>
    <property type="match status" value="1"/>
</dbReference>
<dbReference type="Gene3D" id="3.30.420.10">
    <property type="entry name" value="Ribonuclease H-like superfamily/Ribonuclease H"/>
    <property type="match status" value="1"/>
</dbReference>
<dbReference type="Pfam" id="PF00929">
    <property type="entry name" value="RNase_T"/>
    <property type="match status" value="1"/>
</dbReference>
<evidence type="ECO:0000256" key="4">
    <source>
        <dbReference type="ARBA" id="ARBA00022722"/>
    </source>
</evidence>
<evidence type="ECO:0000256" key="3">
    <source>
        <dbReference type="ARBA" id="ARBA00022705"/>
    </source>
</evidence>
<comment type="caution">
    <text evidence="9">The sequence shown here is derived from an EMBL/GenBank/DDBJ whole genome shotgun (WGS) entry which is preliminary data.</text>
</comment>
<evidence type="ECO:0000256" key="6">
    <source>
        <dbReference type="ARBA" id="ARBA00022932"/>
    </source>
</evidence>
<evidence type="ECO:0000256" key="7">
    <source>
        <dbReference type="ARBA" id="ARBA00070925"/>
    </source>
</evidence>
<keyword evidence="1" id="KW-0808">Transferase</keyword>
<keyword evidence="10" id="KW-1185">Reference proteome</keyword>
<evidence type="ECO:0000313" key="10">
    <source>
        <dbReference type="Proteomes" id="UP000051922"/>
    </source>
</evidence>
<accession>A0A0R1U067</accession>
<proteinExistence type="predicted"/>
<evidence type="ECO:0000256" key="5">
    <source>
        <dbReference type="ARBA" id="ARBA00022839"/>
    </source>
</evidence>
<dbReference type="GO" id="GO:0003677">
    <property type="term" value="F:DNA binding"/>
    <property type="evidence" value="ECO:0007669"/>
    <property type="project" value="InterPro"/>
</dbReference>
<reference evidence="9 10" key="1">
    <citation type="journal article" date="2015" name="Genome Announc.">
        <title>Expanding the biotechnology potential of lactobacilli through comparative genomics of 213 strains and associated genera.</title>
        <authorList>
            <person name="Sun Z."/>
            <person name="Harris H.M."/>
            <person name="McCann A."/>
            <person name="Guo C."/>
            <person name="Argimon S."/>
            <person name="Zhang W."/>
            <person name="Yang X."/>
            <person name="Jeffery I.B."/>
            <person name="Cooney J.C."/>
            <person name="Kagawa T.F."/>
            <person name="Liu W."/>
            <person name="Song Y."/>
            <person name="Salvetti E."/>
            <person name="Wrobel A."/>
            <person name="Rasinkangas P."/>
            <person name="Parkhill J."/>
            <person name="Rea M.C."/>
            <person name="O'Sullivan O."/>
            <person name="Ritari J."/>
            <person name="Douillard F.P."/>
            <person name="Paul Ross R."/>
            <person name="Yang R."/>
            <person name="Briner A.E."/>
            <person name="Felis G.E."/>
            <person name="de Vos W.M."/>
            <person name="Barrangou R."/>
            <person name="Klaenhammer T.R."/>
            <person name="Caufield P.W."/>
            <person name="Cui Y."/>
            <person name="Zhang H."/>
            <person name="O'Toole P.W."/>
        </authorList>
    </citation>
    <scope>NUCLEOTIDE SEQUENCE [LARGE SCALE GENOMIC DNA]</scope>
    <source>
        <strain evidence="9 10">DSM 15945</strain>
    </source>
</reference>
<dbReference type="GO" id="GO:0005829">
    <property type="term" value="C:cytosol"/>
    <property type="evidence" value="ECO:0007669"/>
    <property type="project" value="TreeGrafter"/>
</dbReference>
<keyword evidence="6 9" id="KW-0239">DNA-directed DNA polymerase</keyword>
<dbReference type="GO" id="GO:0006260">
    <property type="term" value="P:DNA replication"/>
    <property type="evidence" value="ECO:0007669"/>
    <property type="project" value="UniProtKB-KW"/>
</dbReference>
<dbReference type="Proteomes" id="UP000051922">
    <property type="component" value="Unassembled WGS sequence"/>
</dbReference>
<protein>
    <recommendedName>
        <fullName evidence="7">DNA polymerase III polC-type</fullName>
    </recommendedName>
</protein>
<dbReference type="PANTHER" id="PTHR30231">
    <property type="entry name" value="DNA POLYMERASE III SUBUNIT EPSILON"/>
    <property type="match status" value="1"/>
</dbReference>
<dbReference type="GO" id="GO:0003887">
    <property type="term" value="F:DNA-directed DNA polymerase activity"/>
    <property type="evidence" value="ECO:0007669"/>
    <property type="project" value="UniProtKB-KW"/>
</dbReference>